<keyword evidence="1" id="KW-1185">Reference proteome</keyword>
<accession>A0A915IQE9</accession>
<dbReference type="WBParaSite" id="nRc.2.0.1.t15644-RA">
    <property type="protein sequence ID" value="nRc.2.0.1.t15644-RA"/>
    <property type="gene ID" value="nRc.2.0.1.g15644"/>
</dbReference>
<dbReference type="Proteomes" id="UP000887565">
    <property type="component" value="Unplaced"/>
</dbReference>
<evidence type="ECO:0000313" key="1">
    <source>
        <dbReference type="Proteomes" id="UP000887565"/>
    </source>
</evidence>
<proteinExistence type="predicted"/>
<dbReference type="AlphaFoldDB" id="A0A915IQE9"/>
<sequence>MKKSKAIERTSSLTTLDLERTASTKRSSFDGLTTPHCIAGEVFERSVPNFDPTFLKIAALFDAARSKTCKTPSFGRQPVQHRVISTLAASAPAISVPAILAPAVSAPNYFSSRYTVM</sequence>
<name>A0A915IQE9_ROMCU</name>
<evidence type="ECO:0000313" key="2">
    <source>
        <dbReference type="WBParaSite" id="nRc.2.0.1.t15644-RA"/>
    </source>
</evidence>
<reference evidence="2" key="1">
    <citation type="submission" date="2022-11" db="UniProtKB">
        <authorList>
            <consortium name="WormBaseParasite"/>
        </authorList>
    </citation>
    <scope>IDENTIFICATION</scope>
</reference>
<protein>
    <submittedName>
        <fullName evidence="2">Uncharacterized protein</fullName>
    </submittedName>
</protein>
<organism evidence="1 2">
    <name type="scientific">Romanomermis culicivorax</name>
    <name type="common">Nematode worm</name>
    <dbReference type="NCBI Taxonomy" id="13658"/>
    <lineage>
        <taxon>Eukaryota</taxon>
        <taxon>Metazoa</taxon>
        <taxon>Ecdysozoa</taxon>
        <taxon>Nematoda</taxon>
        <taxon>Enoplea</taxon>
        <taxon>Dorylaimia</taxon>
        <taxon>Mermithida</taxon>
        <taxon>Mermithoidea</taxon>
        <taxon>Mermithidae</taxon>
        <taxon>Romanomermis</taxon>
    </lineage>
</organism>